<evidence type="ECO:0000256" key="7">
    <source>
        <dbReference type="SAM" id="Phobius"/>
    </source>
</evidence>
<feature type="transmembrane region" description="Helical" evidence="7">
    <location>
        <begin position="296"/>
        <end position="323"/>
    </location>
</feature>
<reference evidence="9" key="1">
    <citation type="submission" date="2020-10" db="EMBL/GenBank/DDBJ databases">
        <authorList>
            <person name="Gilroy R."/>
        </authorList>
    </citation>
    <scope>NUCLEOTIDE SEQUENCE</scope>
    <source>
        <strain evidence="9">18911</strain>
    </source>
</reference>
<feature type="transmembrane region" description="Helical" evidence="7">
    <location>
        <begin position="445"/>
        <end position="465"/>
    </location>
</feature>
<name>A0A9D1MIZ6_9FIRM</name>
<reference evidence="9" key="2">
    <citation type="journal article" date="2021" name="PeerJ">
        <title>Extensive microbial diversity within the chicken gut microbiome revealed by metagenomics and culture.</title>
        <authorList>
            <person name="Gilroy R."/>
            <person name="Ravi A."/>
            <person name="Getino M."/>
            <person name="Pursley I."/>
            <person name="Horton D.L."/>
            <person name="Alikhan N.F."/>
            <person name="Baker D."/>
            <person name="Gharbi K."/>
            <person name="Hall N."/>
            <person name="Watson M."/>
            <person name="Adriaenssens E.M."/>
            <person name="Foster-Nyarko E."/>
            <person name="Jarju S."/>
            <person name="Secka A."/>
            <person name="Antonio M."/>
            <person name="Oren A."/>
            <person name="Chaudhuri R.R."/>
            <person name="La Ragione R."/>
            <person name="Hildebrand F."/>
            <person name="Pallen M.J."/>
        </authorList>
    </citation>
    <scope>NUCLEOTIDE SEQUENCE</scope>
    <source>
        <strain evidence="9">18911</strain>
    </source>
</reference>
<evidence type="ECO:0000256" key="1">
    <source>
        <dbReference type="ARBA" id="ARBA00004651"/>
    </source>
</evidence>
<keyword evidence="2" id="KW-0813">Transport</keyword>
<dbReference type="AlphaFoldDB" id="A0A9D1MIZ6"/>
<dbReference type="EMBL" id="DVNF01000174">
    <property type="protein sequence ID" value="HIU60918.1"/>
    <property type="molecule type" value="Genomic_DNA"/>
</dbReference>
<dbReference type="Gene3D" id="1.20.1250.20">
    <property type="entry name" value="MFS general substrate transporter like domains"/>
    <property type="match status" value="2"/>
</dbReference>
<comment type="caution">
    <text evidence="9">The sequence shown here is derived from an EMBL/GenBank/DDBJ whole genome shotgun (WGS) entry which is preliminary data.</text>
</comment>
<evidence type="ECO:0000256" key="5">
    <source>
        <dbReference type="ARBA" id="ARBA00022989"/>
    </source>
</evidence>
<feature type="transmembrane region" description="Helical" evidence="7">
    <location>
        <begin position="82"/>
        <end position="100"/>
    </location>
</feature>
<feature type="transmembrane region" description="Helical" evidence="7">
    <location>
        <begin position="46"/>
        <end position="70"/>
    </location>
</feature>
<keyword evidence="6 7" id="KW-0472">Membrane</keyword>
<evidence type="ECO:0000259" key="8">
    <source>
        <dbReference type="PROSITE" id="PS50850"/>
    </source>
</evidence>
<feature type="transmembrane region" description="Helical" evidence="7">
    <location>
        <begin position="159"/>
        <end position="176"/>
    </location>
</feature>
<evidence type="ECO:0000256" key="6">
    <source>
        <dbReference type="ARBA" id="ARBA00023136"/>
    </source>
</evidence>
<evidence type="ECO:0000313" key="10">
    <source>
        <dbReference type="Proteomes" id="UP000824094"/>
    </source>
</evidence>
<feature type="domain" description="Major facilitator superfamily (MFS) profile" evidence="8">
    <location>
        <begin position="1"/>
        <end position="469"/>
    </location>
</feature>
<dbReference type="Proteomes" id="UP000824094">
    <property type="component" value="Unassembled WGS sequence"/>
</dbReference>
<accession>A0A9D1MIZ6</accession>
<keyword evidence="4 7" id="KW-0812">Transmembrane</keyword>
<feature type="transmembrane region" description="Helical" evidence="7">
    <location>
        <begin position="12"/>
        <end position="34"/>
    </location>
</feature>
<sequence>MNFNSKTEKRCHYASLALFGFFGQVAWCVENSFLNLYVYRTITTDLGIVSAMVASSAVVATLTTIIMGWVTDRIGKRRPFMVYGYLLWGISVAAFALCSIQNMQTLFNLDRAAAVTAAAVGMVVVDCIMTFFGSTANDAAFNAWVTDTTDSTNRGKTEAFLSILASAAYVVVFLPFEAFGITANKYYDASGAQVTSPVDGGTTVTGNWLLFYLLIGGLVLASAVAGFFILKDAPDLKPQRNMPFKELFYGFRPSVIKRNKYLYLVFLTLAIEMMANNCFFNYLIIYLENTMRCADYLWGGYLIPMGLIYGLGMAAGLIVGIILDKRNDKAKFILPGICVAVVGAVGMYFCSPQFMPVGQTTLWLFCVAALIQATGHSIVTVVCLATIRNLTPAGKVGRFQGIRMVFYVALPMALGSIVSGVVSSSDKYITGYDEFGHAVYTCPPVIFLLTAIVSVFAIIPTVFLLKAPQGALLKPAPDEEAYLCKDVQE</sequence>
<feature type="transmembrane region" description="Helical" evidence="7">
    <location>
        <begin position="112"/>
        <end position="132"/>
    </location>
</feature>
<evidence type="ECO:0000313" key="9">
    <source>
        <dbReference type="EMBL" id="HIU60918.1"/>
    </source>
</evidence>
<feature type="transmembrane region" description="Helical" evidence="7">
    <location>
        <begin position="332"/>
        <end position="349"/>
    </location>
</feature>
<dbReference type="InterPro" id="IPR011701">
    <property type="entry name" value="MFS"/>
</dbReference>
<evidence type="ECO:0000256" key="4">
    <source>
        <dbReference type="ARBA" id="ARBA00022692"/>
    </source>
</evidence>
<dbReference type="PROSITE" id="PS50850">
    <property type="entry name" value="MFS"/>
    <property type="match status" value="1"/>
</dbReference>
<feature type="transmembrane region" description="Helical" evidence="7">
    <location>
        <begin position="261"/>
        <end position="284"/>
    </location>
</feature>
<feature type="transmembrane region" description="Helical" evidence="7">
    <location>
        <begin position="405"/>
        <end position="425"/>
    </location>
</feature>
<dbReference type="Pfam" id="PF07690">
    <property type="entry name" value="MFS_1"/>
    <property type="match status" value="1"/>
</dbReference>
<dbReference type="InterPro" id="IPR020846">
    <property type="entry name" value="MFS_dom"/>
</dbReference>
<evidence type="ECO:0000256" key="2">
    <source>
        <dbReference type="ARBA" id="ARBA00022448"/>
    </source>
</evidence>
<dbReference type="InterPro" id="IPR036259">
    <property type="entry name" value="MFS_trans_sf"/>
</dbReference>
<keyword evidence="5 7" id="KW-1133">Transmembrane helix</keyword>
<proteinExistence type="predicted"/>
<dbReference type="SUPFAM" id="SSF103473">
    <property type="entry name" value="MFS general substrate transporter"/>
    <property type="match status" value="1"/>
</dbReference>
<dbReference type="GO" id="GO:0022857">
    <property type="term" value="F:transmembrane transporter activity"/>
    <property type="evidence" value="ECO:0007669"/>
    <property type="project" value="InterPro"/>
</dbReference>
<dbReference type="InterPro" id="IPR050171">
    <property type="entry name" value="MFS_Transporters"/>
</dbReference>
<evidence type="ECO:0000256" key="3">
    <source>
        <dbReference type="ARBA" id="ARBA00022475"/>
    </source>
</evidence>
<dbReference type="PANTHER" id="PTHR23517">
    <property type="entry name" value="RESISTANCE PROTEIN MDTM, PUTATIVE-RELATED-RELATED"/>
    <property type="match status" value="1"/>
</dbReference>
<feature type="transmembrane region" description="Helical" evidence="7">
    <location>
        <begin position="361"/>
        <end position="384"/>
    </location>
</feature>
<comment type="subcellular location">
    <subcellularLocation>
        <location evidence="1">Cell membrane</location>
        <topology evidence="1">Multi-pass membrane protein</topology>
    </subcellularLocation>
</comment>
<feature type="transmembrane region" description="Helical" evidence="7">
    <location>
        <begin position="209"/>
        <end position="230"/>
    </location>
</feature>
<gene>
    <name evidence="9" type="ORF">IAB05_05965</name>
</gene>
<keyword evidence="3" id="KW-1003">Cell membrane</keyword>
<dbReference type="GO" id="GO:0005886">
    <property type="term" value="C:plasma membrane"/>
    <property type="evidence" value="ECO:0007669"/>
    <property type="project" value="UniProtKB-SubCell"/>
</dbReference>
<protein>
    <submittedName>
        <fullName evidence="9">MFS transporter</fullName>
    </submittedName>
</protein>
<organism evidence="9 10">
    <name type="scientific">Candidatus Stercoripulliclostridium merdigallinarum</name>
    <dbReference type="NCBI Taxonomy" id="2840951"/>
    <lineage>
        <taxon>Bacteria</taxon>
        <taxon>Bacillati</taxon>
        <taxon>Bacillota</taxon>
        <taxon>Clostridia</taxon>
        <taxon>Eubacteriales</taxon>
        <taxon>Candidatus Stercoripulliclostridium</taxon>
    </lineage>
</organism>
<dbReference type="PANTHER" id="PTHR23517:SF2">
    <property type="entry name" value="MULTIDRUG RESISTANCE PROTEIN MDTH"/>
    <property type="match status" value="1"/>
</dbReference>